<dbReference type="Proteomes" id="UP001164539">
    <property type="component" value="Chromosome 9"/>
</dbReference>
<comment type="caution">
    <text evidence="1">The sequence shown here is derived from an EMBL/GenBank/DDBJ whole genome shotgun (WGS) entry which is preliminary data.</text>
</comment>
<evidence type="ECO:0000313" key="2">
    <source>
        <dbReference type="Proteomes" id="UP001164539"/>
    </source>
</evidence>
<gene>
    <name evidence="1" type="ORF">OWV82_016559</name>
</gene>
<accession>A0ACC1XHL3</accession>
<proteinExistence type="predicted"/>
<evidence type="ECO:0000313" key="1">
    <source>
        <dbReference type="EMBL" id="KAJ4710363.1"/>
    </source>
</evidence>
<reference evidence="1 2" key="1">
    <citation type="journal article" date="2023" name="Science">
        <title>Complex scaffold remodeling in plant triterpene biosynthesis.</title>
        <authorList>
            <person name="De La Pena R."/>
            <person name="Hodgson H."/>
            <person name="Liu J.C."/>
            <person name="Stephenson M.J."/>
            <person name="Martin A.C."/>
            <person name="Owen C."/>
            <person name="Harkess A."/>
            <person name="Leebens-Mack J."/>
            <person name="Jimenez L.E."/>
            <person name="Osbourn A."/>
            <person name="Sattely E.S."/>
        </authorList>
    </citation>
    <scope>NUCLEOTIDE SEQUENCE [LARGE SCALE GENOMIC DNA]</scope>
    <source>
        <strain evidence="2">cv. JPN11</strain>
        <tissue evidence="1">Leaf</tissue>
    </source>
</reference>
<sequence length="418" mass="48174">MNEEIKFMKDNDVWDLVPLPEGVKLIGCKWIFKTKRDSKGDVERYKACLIAKGFTQKEDIDYKETFSPISSKDSFRIIMALVAHFNLELQQMDVKTTFLNGDIDETICMVQPENFVSGDPKNMVCKLKKFIYGLKQASRQWYFKFHQVIIPFDFEMNLVDDCLLHETKRFLAKNFEMKDLGDASFVLGIQIHRDRSRGILGLSQKSYIEKVFKRYGMQDCKPSDTPVAKGDKFSLKQCPKNDIEKMEMQKIPYASAIRSLMYAQVCMRPDIVYVTGMLGRYLSNPGVDHWKAAKWVLWYLQRTKDYMLTYRRLDKLKIMGYTDSDFAGCQDSMKSTSGYVFLLIGGAISWKSAKQSLIASSTMAAEFVACFEASNHGVWLRNFVTGLRIVDGIEKPFKFFCDNKSAVLYSNNNKSLTK</sequence>
<keyword evidence="2" id="KW-1185">Reference proteome</keyword>
<organism evidence="1 2">
    <name type="scientific">Melia azedarach</name>
    <name type="common">Chinaberry tree</name>
    <dbReference type="NCBI Taxonomy" id="155640"/>
    <lineage>
        <taxon>Eukaryota</taxon>
        <taxon>Viridiplantae</taxon>
        <taxon>Streptophyta</taxon>
        <taxon>Embryophyta</taxon>
        <taxon>Tracheophyta</taxon>
        <taxon>Spermatophyta</taxon>
        <taxon>Magnoliopsida</taxon>
        <taxon>eudicotyledons</taxon>
        <taxon>Gunneridae</taxon>
        <taxon>Pentapetalae</taxon>
        <taxon>rosids</taxon>
        <taxon>malvids</taxon>
        <taxon>Sapindales</taxon>
        <taxon>Meliaceae</taxon>
        <taxon>Melia</taxon>
    </lineage>
</organism>
<name>A0ACC1XHL3_MELAZ</name>
<dbReference type="EMBL" id="CM051402">
    <property type="protein sequence ID" value="KAJ4710363.1"/>
    <property type="molecule type" value="Genomic_DNA"/>
</dbReference>
<protein>
    <submittedName>
        <fullName evidence="1">Retrovirus-related Pol polyprotein from transposon TNT 1-94</fullName>
    </submittedName>
</protein>